<dbReference type="Gene3D" id="2.60.40.10">
    <property type="entry name" value="Immunoglobulins"/>
    <property type="match status" value="1"/>
</dbReference>
<proteinExistence type="predicted"/>
<dbReference type="InterPro" id="IPR008962">
    <property type="entry name" value="PapD-like_sf"/>
</dbReference>
<keyword evidence="1" id="KW-0472">Membrane</keyword>
<dbReference type="OrthoDB" id="75724at2759"/>
<accession>A0A9W8HGZ0</accession>
<evidence type="ECO:0000313" key="3">
    <source>
        <dbReference type="EMBL" id="KAJ2785692.1"/>
    </source>
</evidence>
<evidence type="ECO:0000256" key="1">
    <source>
        <dbReference type="SAM" id="Phobius"/>
    </source>
</evidence>
<feature type="domain" description="MSP" evidence="2">
    <location>
        <begin position="6"/>
        <end position="119"/>
    </location>
</feature>
<keyword evidence="1" id="KW-0812">Transmembrane</keyword>
<dbReference type="EMBL" id="JANBUL010000008">
    <property type="protein sequence ID" value="KAJ2785692.1"/>
    <property type="molecule type" value="Genomic_DNA"/>
</dbReference>
<dbReference type="Pfam" id="PF00635">
    <property type="entry name" value="Motile_Sperm"/>
    <property type="match status" value="1"/>
</dbReference>
<feature type="transmembrane region" description="Helical" evidence="1">
    <location>
        <begin position="194"/>
        <end position="215"/>
    </location>
</feature>
<dbReference type="Proteomes" id="UP001140217">
    <property type="component" value="Unassembled WGS sequence"/>
</dbReference>
<protein>
    <recommendedName>
        <fullName evidence="2">MSP domain-containing protein</fullName>
    </recommendedName>
</protein>
<dbReference type="InterPro" id="IPR000535">
    <property type="entry name" value="MSP_dom"/>
</dbReference>
<dbReference type="InterPro" id="IPR013783">
    <property type="entry name" value="Ig-like_fold"/>
</dbReference>
<gene>
    <name evidence="3" type="ORF">H4R18_000383</name>
</gene>
<evidence type="ECO:0000259" key="2">
    <source>
        <dbReference type="PROSITE" id="PS50202"/>
    </source>
</evidence>
<sequence>MASLPLIRISPSEFQFAESRSGYTSQLRLTSLQDQAVGFKLKTNAPQKFLVKPVVCSLLQRGMTVDVVVKSTAPITADDRFLIQTVALAPEEAACLDSAKWRTLDPSRIMEDLIYCTMGRRRPSVSSHGSGSPPGSPASLVAVSPVYSSRPPVPAARPPSLGEKAERRLAEGLARRVYDLMPGIDVADFSWPELALFAATCFALGFVLPLLRYMLF</sequence>
<keyword evidence="1" id="KW-1133">Transmembrane helix</keyword>
<name>A0A9W8HGZ0_9FUNG</name>
<organism evidence="3 4">
    <name type="scientific">Coemansia javaensis</name>
    <dbReference type="NCBI Taxonomy" id="2761396"/>
    <lineage>
        <taxon>Eukaryota</taxon>
        <taxon>Fungi</taxon>
        <taxon>Fungi incertae sedis</taxon>
        <taxon>Zoopagomycota</taxon>
        <taxon>Kickxellomycotina</taxon>
        <taxon>Kickxellomycetes</taxon>
        <taxon>Kickxellales</taxon>
        <taxon>Kickxellaceae</taxon>
        <taxon>Coemansia</taxon>
    </lineage>
</organism>
<dbReference type="AlphaFoldDB" id="A0A9W8HGZ0"/>
<reference evidence="3" key="1">
    <citation type="submission" date="2022-07" db="EMBL/GenBank/DDBJ databases">
        <title>Phylogenomic reconstructions and comparative analyses of Kickxellomycotina fungi.</title>
        <authorList>
            <person name="Reynolds N.K."/>
            <person name="Stajich J.E."/>
            <person name="Barry K."/>
            <person name="Grigoriev I.V."/>
            <person name="Crous P."/>
            <person name="Smith M.E."/>
        </authorList>
    </citation>
    <scope>NUCLEOTIDE SEQUENCE</scope>
    <source>
        <strain evidence="3">NBRC 105414</strain>
    </source>
</reference>
<evidence type="ECO:0000313" key="4">
    <source>
        <dbReference type="Proteomes" id="UP001140217"/>
    </source>
</evidence>
<dbReference type="PROSITE" id="PS50202">
    <property type="entry name" value="MSP"/>
    <property type="match status" value="1"/>
</dbReference>
<dbReference type="SUPFAM" id="SSF49354">
    <property type="entry name" value="PapD-like"/>
    <property type="match status" value="1"/>
</dbReference>
<comment type="caution">
    <text evidence="3">The sequence shown here is derived from an EMBL/GenBank/DDBJ whole genome shotgun (WGS) entry which is preliminary data.</text>
</comment>
<keyword evidence="4" id="KW-1185">Reference proteome</keyword>